<dbReference type="InterPro" id="IPR012337">
    <property type="entry name" value="RNaseH-like_sf"/>
</dbReference>
<reference evidence="2" key="2">
    <citation type="submission" date="2015-01" db="EMBL/GenBank/DDBJ databases">
        <title>Evolutionary Origins and Diversification of the Mycorrhizal Mutualists.</title>
        <authorList>
            <consortium name="DOE Joint Genome Institute"/>
            <consortium name="Mycorrhizal Genomics Consortium"/>
            <person name="Kohler A."/>
            <person name="Kuo A."/>
            <person name="Nagy L.G."/>
            <person name="Floudas D."/>
            <person name="Copeland A."/>
            <person name="Barry K.W."/>
            <person name="Cichocki N."/>
            <person name="Veneault-Fourrey C."/>
            <person name="LaButti K."/>
            <person name="Lindquist E.A."/>
            <person name="Lipzen A."/>
            <person name="Lundell T."/>
            <person name="Morin E."/>
            <person name="Murat C."/>
            <person name="Riley R."/>
            <person name="Ohm R."/>
            <person name="Sun H."/>
            <person name="Tunlid A."/>
            <person name="Henrissat B."/>
            <person name="Grigoriev I.V."/>
            <person name="Hibbett D.S."/>
            <person name="Martin F."/>
        </authorList>
    </citation>
    <scope>NUCLEOTIDE SEQUENCE [LARGE SCALE GENOMIC DNA]</scope>
    <source>
        <strain evidence="2">Zn</strain>
    </source>
</reference>
<dbReference type="OrthoDB" id="3548481at2759"/>
<dbReference type="SUPFAM" id="SSF53098">
    <property type="entry name" value="Ribonuclease H-like"/>
    <property type="match status" value="1"/>
</dbReference>
<accession>A0A0C3H0B1</accession>
<reference evidence="1 2" key="1">
    <citation type="submission" date="2014-04" db="EMBL/GenBank/DDBJ databases">
        <authorList>
            <consortium name="DOE Joint Genome Institute"/>
            <person name="Kuo A."/>
            <person name="Martino E."/>
            <person name="Perotto S."/>
            <person name="Kohler A."/>
            <person name="Nagy L.G."/>
            <person name="Floudas D."/>
            <person name="Copeland A."/>
            <person name="Barry K.W."/>
            <person name="Cichocki N."/>
            <person name="Veneault-Fourrey C."/>
            <person name="LaButti K."/>
            <person name="Lindquist E.A."/>
            <person name="Lipzen A."/>
            <person name="Lundell T."/>
            <person name="Morin E."/>
            <person name="Murat C."/>
            <person name="Sun H."/>
            <person name="Tunlid A."/>
            <person name="Henrissat B."/>
            <person name="Grigoriev I.V."/>
            <person name="Hibbett D.S."/>
            <person name="Martin F."/>
            <person name="Nordberg H.P."/>
            <person name="Cantor M.N."/>
            <person name="Hua S.X."/>
        </authorList>
    </citation>
    <scope>NUCLEOTIDE SEQUENCE [LARGE SCALE GENOMIC DNA]</scope>
    <source>
        <strain evidence="1 2">Zn</strain>
    </source>
</reference>
<proteinExistence type="predicted"/>
<evidence type="ECO:0000313" key="1">
    <source>
        <dbReference type="EMBL" id="KIM95941.1"/>
    </source>
</evidence>
<evidence type="ECO:0000313" key="2">
    <source>
        <dbReference type="Proteomes" id="UP000054321"/>
    </source>
</evidence>
<dbReference type="InParanoid" id="A0A0C3H0B1"/>
<organism evidence="1 2">
    <name type="scientific">Oidiodendron maius (strain Zn)</name>
    <dbReference type="NCBI Taxonomy" id="913774"/>
    <lineage>
        <taxon>Eukaryota</taxon>
        <taxon>Fungi</taxon>
        <taxon>Dikarya</taxon>
        <taxon>Ascomycota</taxon>
        <taxon>Pezizomycotina</taxon>
        <taxon>Leotiomycetes</taxon>
        <taxon>Leotiomycetes incertae sedis</taxon>
        <taxon>Myxotrichaceae</taxon>
        <taxon>Oidiodendron</taxon>
    </lineage>
</organism>
<dbReference type="HOGENOM" id="CLU_1138303_0_0_1"/>
<evidence type="ECO:0008006" key="3">
    <source>
        <dbReference type="Google" id="ProtNLM"/>
    </source>
</evidence>
<sequence length="244" mass="27083">MLPVEQLPILTDQSMPNLTRQTPLLALPHRPQSPLLTQRQKRRRFEKAVVSTGFGGKISIDSDSREAARQAELEYSSVSHRGVKDRMVFWAKGCTIEGGLRMSSGLGIIGKTCPDPDQWVRDAYLITYAVDPQIAEILAVAMALKIAKYECNKLAEIERPSKVVIYSSAKDALLGIQESTYVMLSGVRMPKAAVRVVEAGLVAAYFLRNLEVEVELQWFPDGGETEALLSRTVLLAKEQIIRVL</sequence>
<keyword evidence="2" id="KW-1185">Reference proteome</keyword>
<dbReference type="AlphaFoldDB" id="A0A0C3H0B1"/>
<name>A0A0C3H0B1_OIDMZ</name>
<gene>
    <name evidence="1" type="ORF">OIDMADRAFT_183406</name>
</gene>
<dbReference type="EMBL" id="KN832885">
    <property type="protein sequence ID" value="KIM95941.1"/>
    <property type="molecule type" value="Genomic_DNA"/>
</dbReference>
<dbReference type="Proteomes" id="UP000054321">
    <property type="component" value="Unassembled WGS sequence"/>
</dbReference>
<protein>
    <recommendedName>
        <fullName evidence="3">RNase H type-1 domain-containing protein</fullName>
    </recommendedName>
</protein>